<dbReference type="GO" id="GO:0008734">
    <property type="term" value="F:L-aspartate oxidase activity"/>
    <property type="evidence" value="ECO:0007669"/>
    <property type="project" value="UniProtKB-UniRule"/>
</dbReference>
<dbReference type="OrthoDB" id="9806724at2"/>
<keyword evidence="7 11" id="KW-0274">FAD</keyword>
<dbReference type="Gene3D" id="3.90.700.10">
    <property type="entry name" value="Succinate dehydrogenase/fumarate reductase flavoprotein, catalytic domain"/>
    <property type="match status" value="1"/>
</dbReference>
<comment type="catalytic activity">
    <reaction evidence="9">
        <text>L-aspartate + O2 = iminosuccinate + H2O2</text>
        <dbReference type="Rhea" id="RHEA:25876"/>
        <dbReference type="ChEBI" id="CHEBI:15379"/>
        <dbReference type="ChEBI" id="CHEBI:16240"/>
        <dbReference type="ChEBI" id="CHEBI:29991"/>
        <dbReference type="ChEBI" id="CHEBI:77875"/>
        <dbReference type="EC" id="1.4.3.16"/>
    </reaction>
    <physiologicalReaction direction="left-to-right" evidence="9">
        <dbReference type="Rhea" id="RHEA:25877"/>
    </physiologicalReaction>
</comment>
<comment type="function">
    <text evidence="11">Catalyzes the oxidation of L-aspartate to iminoaspartate.</text>
</comment>
<comment type="similarity">
    <text evidence="3 11">Belongs to the FAD-dependent oxidoreductase 2 family. NadB subfamily.</text>
</comment>
<dbReference type="InterPro" id="IPR005288">
    <property type="entry name" value="NadB"/>
</dbReference>
<dbReference type="Gene3D" id="1.20.58.100">
    <property type="entry name" value="Fumarate reductase/succinate dehydrogenase flavoprotein-like, C-terminal domain"/>
    <property type="match status" value="1"/>
</dbReference>
<evidence type="ECO:0000256" key="2">
    <source>
        <dbReference type="ARBA" id="ARBA00004950"/>
    </source>
</evidence>
<organism evidence="13 14">
    <name type="scientific">Neisseria shayeganii 871</name>
    <dbReference type="NCBI Taxonomy" id="1032488"/>
    <lineage>
        <taxon>Bacteria</taxon>
        <taxon>Pseudomonadati</taxon>
        <taxon>Pseudomonadota</taxon>
        <taxon>Betaproteobacteria</taxon>
        <taxon>Neisseriales</taxon>
        <taxon>Neisseriaceae</taxon>
        <taxon>Neisseria</taxon>
    </lineage>
</organism>
<dbReference type="Pfam" id="PF00890">
    <property type="entry name" value="FAD_binding_2"/>
    <property type="match status" value="1"/>
</dbReference>
<dbReference type="InterPro" id="IPR037099">
    <property type="entry name" value="Fum_R/Succ_DH_flav-like_C_sf"/>
</dbReference>
<reference evidence="13 14" key="1">
    <citation type="submission" date="2011-05" db="EMBL/GenBank/DDBJ databases">
        <authorList>
            <person name="Muzny D."/>
            <person name="Qin X."/>
            <person name="Deng J."/>
            <person name="Jiang H."/>
            <person name="Liu Y."/>
            <person name="Qu J."/>
            <person name="Song X.-Z."/>
            <person name="Zhang L."/>
            <person name="Thornton R."/>
            <person name="Coyle M."/>
            <person name="Francisco L."/>
            <person name="Jackson L."/>
            <person name="Javaid M."/>
            <person name="Korchina V."/>
            <person name="Kovar C."/>
            <person name="Mata R."/>
            <person name="Mathew T."/>
            <person name="Ngo R."/>
            <person name="Nguyen L."/>
            <person name="Nguyen N."/>
            <person name="Okwuonu G."/>
            <person name="Ongeri F."/>
            <person name="Pham C."/>
            <person name="Simmons D."/>
            <person name="Wilczek-Boney K."/>
            <person name="Hale W."/>
            <person name="Jakkamsetti A."/>
            <person name="Pham P."/>
            <person name="Ruth R."/>
            <person name="San Lucas F."/>
            <person name="Warren J."/>
            <person name="Zhang J."/>
            <person name="Zhao Z."/>
            <person name="Zhou C."/>
            <person name="Zhu D."/>
            <person name="Lee S."/>
            <person name="Bess C."/>
            <person name="Blankenburg K."/>
            <person name="Forbes L."/>
            <person name="Fu Q."/>
            <person name="Gubbala S."/>
            <person name="Hirani K."/>
            <person name="Jayaseelan J.C."/>
            <person name="Lara F."/>
            <person name="Munidasa M."/>
            <person name="Palculict T."/>
            <person name="Patil S."/>
            <person name="Pu L.-L."/>
            <person name="Saada N."/>
            <person name="Tang L."/>
            <person name="Weissenberger G."/>
            <person name="Zhu Y."/>
            <person name="Hemphill L."/>
            <person name="Shang Y."/>
            <person name="Youmans B."/>
            <person name="Ayvaz T."/>
            <person name="Ross M."/>
            <person name="Santibanez J."/>
            <person name="Aqrawi P."/>
            <person name="Gross S."/>
            <person name="Joshi V."/>
            <person name="Fowler G."/>
            <person name="Nazareth L."/>
            <person name="Reid J."/>
            <person name="Worley K."/>
            <person name="Petrosino J."/>
            <person name="Highlander S."/>
            <person name="Gibbs R."/>
        </authorList>
    </citation>
    <scope>NUCLEOTIDE SEQUENCE [LARGE SCALE GENOMIC DNA]</scope>
    <source>
        <strain evidence="13 14">871</strain>
    </source>
</reference>
<dbReference type="HOGENOM" id="CLU_014312_3_0_4"/>
<keyword evidence="5 11" id="KW-0285">Flavoprotein</keyword>
<gene>
    <name evidence="13" type="primary">nadB</name>
    <name evidence="13" type="ORF">HMPREF9371_0566</name>
</gene>
<evidence type="ECO:0000313" key="13">
    <source>
        <dbReference type="EMBL" id="EGY53268.1"/>
    </source>
</evidence>
<keyword evidence="14" id="KW-1185">Reference proteome</keyword>
<evidence type="ECO:0000259" key="12">
    <source>
        <dbReference type="Pfam" id="PF00890"/>
    </source>
</evidence>
<keyword evidence="6 11" id="KW-0662">Pyridine nucleotide biosynthesis</keyword>
<evidence type="ECO:0000256" key="3">
    <source>
        <dbReference type="ARBA" id="ARBA00008562"/>
    </source>
</evidence>
<dbReference type="Proteomes" id="UP000003019">
    <property type="component" value="Unassembled WGS sequence"/>
</dbReference>
<comment type="cofactor">
    <cofactor evidence="1 11">
        <name>FAD</name>
        <dbReference type="ChEBI" id="CHEBI:57692"/>
    </cofactor>
</comment>
<evidence type="ECO:0000256" key="7">
    <source>
        <dbReference type="ARBA" id="ARBA00022827"/>
    </source>
</evidence>
<evidence type="ECO:0000256" key="6">
    <source>
        <dbReference type="ARBA" id="ARBA00022642"/>
    </source>
</evidence>
<evidence type="ECO:0000256" key="8">
    <source>
        <dbReference type="ARBA" id="ARBA00023002"/>
    </source>
</evidence>
<dbReference type="GO" id="GO:0034628">
    <property type="term" value="P:'de novo' NAD+ biosynthetic process from L-aspartate"/>
    <property type="evidence" value="ECO:0007669"/>
    <property type="project" value="TreeGrafter"/>
</dbReference>
<sequence length="507" mass="54947">MNTEWDLIIAGNGLAALTLALSLPESYRIAVLCKNRLQHSASSHAQGGIAAVLYDPDTLEKHVADTLTAGAGLCDETAVRDILAQGGQAIEWLLQFGVPFDRNSDGLLHLTREGGHSMRRIAHIADHTGKAVMENLHHALRNRANIHVFERHMALEVLKNPEGSACGLRVLSQENGHTAEWHARYTVLAGGGLGQIYPHTTTPPECTGDSIAMALRAGCTIENAEFIQFHPTGLALPHKTDGRTFLISEAVRGEGGVLRNQQGERFMLGQHPLAELAPRDIVARAIAREIAKQNEPFVRLDISHRPAEFVRSHFPSIYAHCLANGIDITREAMPVCPVQHYTCGGVTTDTCGRTQIANLFCLGEAACTGLHGANRLASNSLLECVVMARKAAERIEKGGKQILLKRTEPSVHTPANPPSNLPVFNRENLHRLTASCLGILRNHNGLAEAQAVLNAWLNTLPEPQTAWEYEDRNLLLCAKAAADAAVSRNRNVGAHFNTDCTAAEAAL</sequence>
<protein>
    <recommendedName>
        <fullName evidence="4 10">L-aspartate oxidase</fullName>
        <ecNumber evidence="4 10">1.4.3.16</ecNumber>
    </recommendedName>
</protein>
<dbReference type="EMBL" id="AGAY01000020">
    <property type="protein sequence ID" value="EGY53268.1"/>
    <property type="molecule type" value="Genomic_DNA"/>
</dbReference>
<dbReference type="AlphaFoldDB" id="G4CG27"/>
<dbReference type="EC" id="1.4.3.16" evidence="4 10"/>
<dbReference type="NCBIfam" id="TIGR00551">
    <property type="entry name" value="nadB"/>
    <property type="match status" value="1"/>
</dbReference>
<evidence type="ECO:0000256" key="4">
    <source>
        <dbReference type="ARBA" id="ARBA00012173"/>
    </source>
</evidence>
<evidence type="ECO:0000256" key="5">
    <source>
        <dbReference type="ARBA" id="ARBA00022630"/>
    </source>
</evidence>
<evidence type="ECO:0000256" key="1">
    <source>
        <dbReference type="ARBA" id="ARBA00001974"/>
    </source>
</evidence>
<dbReference type="RefSeq" id="WP_009118260.1">
    <property type="nucleotide sequence ID" value="NZ_JH164926.1"/>
</dbReference>
<feature type="domain" description="FAD-dependent oxidoreductase 2 FAD-binding" evidence="12">
    <location>
        <begin position="6"/>
        <end position="381"/>
    </location>
</feature>
<dbReference type="InterPro" id="IPR027477">
    <property type="entry name" value="Succ_DH/fumarate_Rdtase_cat_sf"/>
</dbReference>
<dbReference type="SUPFAM" id="SSF46977">
    <property type="entry name" value="Succinate dehydrogenase/fumarate reductase flavoprotein C-terminal domain"/>
    <property type="match status" value="1"/>
</dbReference>
<dbReference type="PANTHER" id="PTHR42716:SF2">
    <property type="entry name" value="L-ASPARTATE OXIDASE, CHLOROPLASTIC"/>
    <property type="match status" value="1"/>
</dbReference>
<dbReference type="PATRIC" id="fig|1032488.3.peg.516"/>
<evidence type="ECO:0000256" key="11">
    <source>
        <dbReference type="RuleBase" id="RU362049"/>
    </source>
</evidence>
<keyword evidence="8 11" id="KW-0560">Oxidoreductase</keyword>
<dbReference type="PANTHER" id="PTHR42716">
    <property type="entry name" value="L-ASPARTATE OXIDASE"/>
    <property type="match status" value="1"/>
</dbReference>
<evidence type="ECO:0000313" key="14">
    <source>
        <dbReference type="Proteomes" id="UP000003019"/>
    </source>
</evidence>
<dbReference type="InterPro" id="IPR003953">
    <property type="entry name" value="FAD-dep_OxRdtase_2_FAD-bd"/>
</dbReference>
<dbReference type="UniPathway" id="UPA00253">
    <property type="reaction ID" value="UER00326"/>
</dbReference>
<dbReference type="STRING" id="1032488.HMPREF9371_0566"/>
<evidence type="ECO:0000256" key="9">
    <source>
        <dbReference type="ARBA" id="ARBA00048305"/>
    </source>
</evidence>
<evidence type="ECO:0000256" key="10">
    <source>
        <dbReference type="NCBIfam" id="TIGR00551"/>
    </source>
</evidence>
<comment type="pathway">
    <text evidence="2 11">Cofactor biosynthesis; NAD(+) biosynthesis; iminoaspartate from L-aspartate (oxidase route): step 1/1.</text>
</comment>
<dbReference type="InterPro" id="IPR036188">
    <property type="entry name" value="FAD/NAD-bd_sf"/>
</dbReference>
<dbReference type="SUPFAM" id="SSF56425">
    <property type="entry name" value="Succinate dehydrogenase/fumarate reductase flavoprotein, catalytic domain"/>
    <property type="match status" value="1"/>
</dbReference>
<comment type="subcellular location">
    <subcellularLocation>
        <location evidence="11">Cytoplasm</location>
    </subcellularLocation>
</comment>
<accession>G4CG27</accession>
<dbReference type="SUPFAM" id="SSF51905">
    <property type="entry name" value="FAD/NAD(P)-binding domain"/>
    <property type="match status" value="1"/>
</dbReference>
<comment type="caution">
    <text evidence="13">The sequence shown here is derived from an EMBL/GenBank/DDBJ whole genome shotgun (WGS) entry which is preliminary data.</text>
</comment>
<name>G4CG27_9NEIS</name>
<dbReference type="Gene3D" id="3.50.50.60">
    <property type="entry name" value="FAD/NAD(P)-binding domain"/>
    <property type="match status" value="1"/>
</dbReference>
<dbReference type="FunFam" id="3.90.700.10:FF:000002">
    <property type="entry name" value="L-aspartate oxidase"/>
    <property type="match status" value="1"/>
</dbReference>
<dbReference type="GO" id="GO:0005737">
    <property type="term" value="C:cytoplasm"/>
    <property type="evidence" value="ECO:0007669"/>
    <property type="project" value="UniProtKB-SubCell"/>
</dbReference>
<proteinExistence type="inferred from homology"/>